<dbReference type="FunFam" id="3.40.50.300:FF:000127">
    <property type="entry name" value="Ribose import ATP-binding protein RbsA"/>
    <property type="match status" value="1"/>
</dbReference>
<evidence type="ECO:0000256" key="3">
    <source>
        <dbReference type="ARBA" id="ARBA00022475"/>
    </source>
</evidence>
<dbReference type="Pfam" id="PF00005">
    <property type="entry name" value="ABC_tran"/>
    <property type="match status" value="2"/>
</dbReference>
<dbReference type="InterPro" id="IPR027417">
    <property type="entry name" value="P-loop_NTPase"/>
</dbReference>
<proteinExistence type="predicted"/>
<protein>
    <submittedName>
        <fullName evidence="11">Monosaccharide ABC transporter ATP-binding protein, CUT2 family (TC 3.A.1.2.-)</fullName>
    </submittedName>
</protein>
<keyword evidence="2" id="KW-0813">Transport</keyword>
<dbReference type="Proteomes" id="UP000199671">
    <property type="component" value="Unassembled WGS sequence"/>
</dbReference>
<dbReference type="GO" id="GO:0016887">
    <property type="term" value="F:ATP hydrolysis activity"/>
    <property type="evidence" value="ECO:0007669"/>
    <property type="project" value="InterPro"/>
</dbReference>
<dbReference type="SUPFAM" id="SSF52540">
    <property type="entry name" value="P-loop containing nucleoside triphosphate hydrolases"/>
    <property type="match status" value="2"/>
</dbReference>
<comment type="subcellular location">
    <subcellularLocation>
        <location evidence="1">Cell membrane</location>
        <topology evidence="1">Peripheral membrane protein</topology>
    </subcellularLocation>
</comment>
<name>A0A1G9SZD5_9ACTO</name>
<dbReference type="InterPro" id="IPR050107">
    <property type="entry name" value="ABC_carbohydrate_import_ATPase"/>
</dbReference>
<dbReference type="InterPro" id="IPR017871">
    <property type="entry name" value="ABC_transporter-like_CS"/>
</dbReference>
<dbReference type="PANTHER" id="PTHR43790:SF3">
    <property type="entry name" value="D-ALLOSE IMPORT ATP-BINDING PROTEIN ALSA-RELATED"/>
    <property type="match status" value="1"/>
</dbReference>
<reference evidence="11 12" key="1">
    <citation type="submission" date="2016-10" db="EMBL/GenBank/DDBJ databases">
        <authorList>
            <person name="de Groot N.N."/>
        </authorList>
    </citation>
    <scope>NUCLEOTIDE SEQUENCE [LARGE SCALE GENOMIC DNA]</scope>
    <source>
        <strain evidence="11 12">KPR-7B</strain>
    </source>
</reference>
<evidence type="ECO:0000259" key="10">
    <source>
        <dbReference type="PROSITE" id="PS50893"/>
    </source>
</evidence>
<dbReference type="SMART" id="SM00382">
    <property type="entry name" value="AAA"/>
    <property type="match status" value="2"/>
</dbReference>
<dbReference type="PROSITE" id="PS50893">
    <property type="entry name" value="ABC_TRANSPORTER_2"/>
    <property type="match status" value="1"/>
</dbReference>
<dbReference type="PANTHER" id="PTHR43790">
    <property type="entry name" value="CARBOHYDRATE TRANSPORT ATP-BINDING PROTEIN MG119-RELATED"/>
    <property type="match status" value="1"/>
</dbReference>
<evidence type="ECO:0000313" key="11">
    <source>
        <dbReference type="EMBL" id="SDM40750.1"/>
    </source>
</evidence>
<keyword evidence="8" id="KW-1278">Translocase</keyword>
<dbReference type="RefSeq" id="WP_092607807.1">
    <property type="nucleotide sequence ID" value="NZ_FNHU01000002.1"/>
</dbReference>
<gene>
    <name evidence="11" type="ORF">SAMN04487766_102152</name>
</gene>
<feature type="domain" description="ABC transporter" evidence="10">
    <location>
        <begin position="9"/>
        <end position="499"/>
    </location>
</feature>
<keyword evidence="6" id="KW-0547">Nucleotide-binding</keyword>
<sequence>MAPPRPPRLRLIDVSKSFPGVQALSGVSFDLLPGEVHALVGENGAGKSTLVKILTGIHPDFEGTYEYDGAPAAFHSIRDAQQAGIAIVHQELNMMADLTVAQNIFIGRESSSLLISDRALNRRARDLLAEHEVDVDPRTLLRDLSVSKAQLVEIVRALSFESTRVLILDEPTAALSEAESAELLQRVKRLRDRGVAIVYISHRMHEVMAVADRITVLRDGTHVGTLTAAETHLDQIIEMMVGRQVVNTPKTRSEVVPDAPVVMRAEHLASADVKDVSFTLHRGEILGFAGLVGAGRTETMRIIAGADRPTSGRLEVNGTAVHFHRPKDAIQAGIAYLSEDRKRFGLVTGLPVSDNTVLASYDAFTTATVVHERAVQRATRKYVDMLRIKTPSTRQRVRNLSGGNQQKVVLAKWLLRDVDVLIFDEPTRGIDIGARAEIYQLMRDLVAQGKSIILVSSDLDEVLHLSDRVVVMREGRKTGELDASEATQIKIMELATKQEAGRAA</sequence>
<evidence type="ECO:0000256" key="9">
    <source>
        <dbReference type="ARBA" id="ARBA00023136"/>
    </source>
</evidence>
<dbReference type="CDD" id="cd03216">
    <property type="entry name" value="ABC_Carb_Monos_I"/>
    <property type="match status" value="1"/>
</dbReference>
<dbReference type="Gene3D" id="3.40.50.300">
    <property type="entry name" value="P-loop containing nucleotide triphosphate hydrolases"/>
    <property type="match status" value="2"/>
</dbReference>
<dbReference type="PROSITE" id="PS00211">
    <property type="entry name" value="ABC_TRANSPORTER_1"/>
    <property type="match status" value="1"/>
</dbReference>
<keyword evidence="4" id="KW-0762">Sugar transport</keyword>
<organism evidence="11 12">
    <name type="scientific">Actinomyces ruminicola</name>
    <dbReference type="NCBI Taxonomy" id="332524"/>
    <lineage>
        <taxon>Bacteria</taxon>
        <taxon>Bacillati</taxon>
        <taxon>Actinomycetota</taxon>
        <taxon>Actinomycetes</taxon>
        <taxon>Actinomycetales</taxon>
        <taxon>Actinomycetaceae</taxon>
        <taxon>Actinomyces</taxon>
    </lineage>
</organism>
<evidence type="ECO:0000256" key="5">
    <source>
        <dbReference type="ARBA" id="ARBA00022737"/>
    </source>
</evidence>
<evidence type="ECO:0000256" key="8">
    <source>
        <dbReference type="ARBA" id="ARBA00022967"/>
    </source>
</evidence>
<evidence type="ECO:0000256" key="1">
    <source>
        <dbReference type="ARBA" id="ARBA00004202"/>
    </source>
</evidence>
<dbReference type="InterPro" id="IPR003439">
    <property type="entry name" value="ABC_transporter-like_ATP-bd"/>
</dbReference>
<dbReference type="OrthoDB" id="39350at2"/>
<keyword evidence="5" id="KW-0677">Repeat</keyword>
<evidence type="ECO:0000256" key="2">
    <source>
        <dbReference type="ARBA" id="ARBA00022448"/>
    </source>
</evidence>
<dbReference type="GO" id="GO:0005886">
    <property type="term" value="C:plasma membrane"/>
    <property type="evidence" value="ECO:0007669"/>
    <property type="project" value="UniProtKB-SubCell"/>
</dbReference>
<evidence type="ECO:0000313" key="12">
    <source>
        <dbReference type="Proteomes" id="UP000199671"/>
    </source>
</evidence>
<dbReference type="InterPro" id="IPR003593">
    <property type="entry name" value="AAA+_ATPase"/>
</dbReference>
<accession>A0A1G9SZD5</accession>
<dbReference type="GO" id="GO:0005524">
    <property type="term" value="F:ATP binding"/>
    <property type="evidence" value="ECO:0007669"/>
    <property type="project" value="UniProtKB-KW"/>
</dbReference>
<evidence type="ECO:0000256" key="4">
    <source>
        <dbReference type="ARBA" id="ARBA00022597"/>
    </source>
</evidence>
<keyword evidence="9" id="KW-0472">Membrane</keyword>
<keyword evidence="7 11" id="KW-0067">ATP-binding</keyword>
<dbReference type="CDD" id="cd03215">
    <property type="entry name" value="ABC_Carb_Monos_II"/>
    <property type="match status" value="1"/>
</dbReference>
<keyword evidence="3" id="KW-1003">Cell membrane</keyword>
<evidence type="ECO:0000256" key="7">
    <source>
        <dbReference type="ARBA" id="ARBA00022840"/>
    </source>
</evidence>
<evidence type="ECO:0000256" key="6">
    <source>
        <dbReference type="ARBA" id="ARBA00022741"/>
    </source>
</evidence>
<dbReference type="EMBL" id="FNHU01000002">
    <property type="protein sequence ID" value="SDM40750.1"/>
    <property type="molecule type" value="Genomic_DNA"/>
</dbReference>
<dbReference type="AlphaFoldDB" id="A0A1G9SZD5"/>